<accession>A0A5K7XH54</accession>
<dbReference type="PANTHER" id="PTHR35889:SF3">
    <property type="entry name" value="F-BOX DOMAIN-CONTAINING PROTEIN"/>
    <property type="match status" value="1"/>
</dbReference>
<dbReference type="InterPro" id="IPR011429">
    <property type="entry name" value="Cyt_c_Planctomycete-type"/>
</dbReference>
<feature type="domain" description="Cytochrome C Planctomycete-type" evidence="3">
    <location>
        <begin position="60"/>
        <end position="120"/>
    </location>
</feature>
<evidence type="ECO:0000259" key="2">
    <source>
        <dbReference type="Pfam" id="PF07587"/>
    </source>
</evidence>
<dbReference type="GO" id="GO:0020037">
    <property type="term" value="F:heme binding"/>
    <property type="evidence" value="ECO:0007669"/>
    <property type="project" value="InterPro"/>
</dbReference>
<proteinExistence type="predicted"/>
<dbReference type="Pfam" id="PF07583">
    <property type="entry name" value="PSCyt2"/>
    <property type="match status" value="1"/>
</dbReference>
<dbReference type="AlphaFoldDB" id="A0A5K7XH54"/>
<dbReference type="InterPro" id="IPR036909">
    <property type="entry name" value="Cyt_c-like_dom_sf"/>
</dbReference>
<dbReference type="Pfam" id="PF07635">
    <property type="entry name" value="PSCyt1"/>
    <property type="match status" value="1"/>
</dbReference>
<keyword evidence="5" id="KW-1185">Reference proteome</keyword>
<feature type="domain" description="DUF1549" evidence="1">
    <location>
        <begin position="169"/>
        <end position="374"/>
    </location>
</feature>
<feature type="domain" description="DUF1553" evidence="2">
    <location>
        <begin position="741"/>
        <end position="1003"/>
    </location>
</feature>
<sequence length="1058" mass="117338">MPHSPLERDRAPQRRWRRFSCKLARLAGVLLVATLCPATRGAERKIDYNRDVRPILSENCFACHGFDEAGRQADLRLDEADSALADRDGLPAIVAGDAEASEAWRRIASDDELEVMPPVDSHRELTAEQKGILRKWIDEGAVYAKHWAFIPPVKAPLPEVKPADWPRNEIDRFVLARLDAEGLQPSPAADRRMVIRRLFLDLTGLPPGAEEVEAFVADERPDAYERLVDQLLASPHFGERMALEWLDAARYADTNGFSIDGGRHMWVWRDWVISAFNENMPYDQFLYEQLAGDLIPNHSDDQLVASGFQRNNMVTHEGGTIPEENLTNYNADRVKTLGEAVLGLTLGCAQCHDHKYDPLTQREYYQFFAYFNTLSDIGLDGNAGVNPRPYFQAKTTLPDSELPALRGRIAELKQALAAPDTVAIESWAAEQRAKLAARGRDFAVKPAKLLKMSAPNRGFGFGVEEDRFARVTQPEGMVAYDMSLELPADDRPMTGLLIVFHHDDKAPGGGRGHGKMYSPEAGAPDQGTFVVTSFSASVDVVPGDQINLHRLLDAKQVTANSWRDDYRPEHVLNTLNDNGWSPKIAVTGPAHLTVTFAEPIFAKQTPYLTAQVNFGHGNALSAAKFEFEAMYGEDPDSDLPAEVIAAVNRSVNDRSDADRALLAKYYAEHGAPAARQRVELANLEERVRVLTEKFSTMVMDQAETPRETFILERGNYAAPTEKVTPGTPAALPALPEGAPANRLGLAQWATMPNNPLTARVAVNRFWQTLFGTGIVKTTADFGAQGEWPSHPELLDWLAVDFIEHGWDVKRLVRQIVTSATYRQTSAASEELIARDPANQLLARGPRFRLSAEFIRDGALKTSGLLVDRVGGPSVNPYTPGDLWREISHYGSSPATSQAFVQDHGEKLYRRSLYTYWKRTVPPPNMAAFDAPNREICTIQRASTTTPLQALVMLNDVQFVEATRALAERMIGHSGDDAARLRWGFEECTSRAPTDEELVVLAEMLGRERSRYAADEPAAKAYLAGGESVRDEQIPLAEHAAWSQVASLMMNLSEAVTRN</sequence>
<gene>
    <name evidence="4" type="ORF">PLANPX_5380</name>
</gene>
<dbReference type="RefSeq" id="WP_152101072.1">
    <property type="nucleotide sequence ID" value="NZ_AP021861.1"/>
</dbReference>
<dbReference type="GO" id="GO:0009055">
    <property type="term" value="F:electron transfer activity"/>
    <property type="evidence" value="ECO:0007669"/>
    <property type="project" value="InterPro"/>
</dbReference>
<evidence type="ECO:0000259" key="3">
    <source>
        <dbReference type="Pfam" id="PF07635"/>
    </source>
</evidence>
<dbReference type="InterPro" id="IPR022655">
    <property type="entry name" value="DUF1553"/>
</dbReference>
<dbReference type="PANTHER" id="PTHR35889">
    <property type="entry name" value="CYCLOINULO-OLIGOSACCHARIDE FRUCTANOTRANSFERASE-RELATED"/>
    <property type="match status" value="1"/>
</dbReference>
<evidence type="ECO:0000313" key="5">
    <source>
        <dbReference type="Proteomes" id="UP000326837"/>
    </source>
</evidence>
<dbReference type="Proteomes" id="UP000326837">
    <property type="component" value="Chromosome"/>
</dbReference>
<protein>
    <recommendedName>
        <fullName evidence="6">Cytochrome c domain-containing protein</fullName>
    </recommendedName>
</protein>
<reference evidence="5" key="1">
    <citation type="submission" date="2019-10" db="EMBL/GenBank/DDBJ databases">
        <title>Lacipirellula parvula gen. nov., sp. nov., representing a lineage of planctomycetes widespread in freshwater anoxic habitats, and description of the family Lacipirellulaceae.</title>
        <authorList>
            <person name="Dedysh S.N."/>
            <person name="Kulichevskaya I.S."/>
            <person name="Beletsky A.V."/>
            <person name="Rakitin A.L."/>
            <person name="Mardanov A.V."/>
            <person name="Ivanova A.A."/>
            <person name="Saltykova V.X."/>
            <person name="Rijpstra W.I.C."/>
            <person name="Sinninghe Damste J.S."/>
            <person name="Ravin N.V."/>
        </authorList>
    </citation>
    <scope>NUCLEOTIDE SEQUENCE [LARGE SCALE GENOMIC DNA]</scope>
    <source>
        <strain evidence="5">PX69</strain>
    </source>
</reference>
<name>A0A5K7XH54_9BACT</name>
<dbReference type="KEGG" id="lpav:PLANPX_5380"/>
<evidence type="ECO:0000313" key="4">
    <source>
        <dbReference type="EMBL" id="BBO35768.1"/>
    </source>
</evidence>
<evidence type="ECO:0000259" key="1">
    <source>
        <dbReference type="Pfam" id="PF07583"/>
    </source>
</evidence>
<organism evidence="4 5">
    <name type="scientific">Lacipirellula parvula</name>
    <dbReference type="NCBI Taxonomy" id="2650471"/>
    <lineage>
        <taxon>Bacteria</taxon>
        <taxon>Pseudomonadati</taxon>
        <taxon>Planctomycetota</taxon>
        <taxon>Planctomycetia</taxon>
        <taxon>Pirellulales</taxon>
        <taxon>Lacipirellulaceae</taxon>
        <taxon>Lacipirellula</taxon>
    </lineage>
</organism>
<dbReference type="EMBL" id="AP021861">
    <property type="protein sequence ID" value="BBO35768.1"/>
    <property type="molecule type" value="Genomic_DNA"/>
</dbReference>
<dbReference type="SUPFAM" id="SSF46626">
    <property type="entry name" value="Cytochrome c"/>
    <property type="match status" value="1"/>
</dbReference>
<evidence type="ECO:0008006" key="6">
    <source>
        <dbReference type="Google" id="ProtNLM"/>
    </source>
</evidence>
<dbReference type="Pfam" id="PF07587">
    <property type="entry name" value="PSD1"/>
    <property type="match status" value="1"/>
</dbReference>
<dbReference type="InterPro" id="IPR011444">
    <property type="entry name" value="DUF1549"/>
</dbReference>